<reference evidence="1" key="1">
    <citation type="journal article" date="2023" name="Science">
        <title>Genome structures resolve the early diversification of teleost fishes.</title>
        <authorList>
            <person name="Parey E."/>
            <person name="Louis A."/>
            <person name="Montfort J."/>
            <person name="Bouchez O."/>
            <person name="Roques C."/>
            <person name="Iampietro C."/>
            <person name="Lluch J."/>
            <person name="Castinel A."/>
            <person name="Donnadieu C."/>
            <person name="Desvignes T."/>
            <person name="Floi Bucao C."/>
            <person name="Jouanno E."/>
            <person name="Wen M."/>
            <person name="Mejri S."/>
            <person name="Dirks R."/>
            <person name="Jansen H."/>
            <person name="Henkel C."/>
            <person name="Chen W.J."/>
            <person name="Zahm M."/>
            <person name="Cabau C."/>
            <person name="Klopp C."/>
            <person name="Thompson A.W."/>
            <person name="Robinson-Rechavi M."/>
            <person name="Braasch I."/>
            <person name="Lecointre G."/>
            <person name="Bobe J."/>
            <person name="Postlethwait J.H."/>
            <person name="Berthelot C."/>
            <person name="Roest Crollius H."/>
            <person name="Guiguen Y."/>
        </authorList>
    </citation>
    <scope>NUCLEOTIDE SEQUENCE</scope>
    <source>
        <strain evidence="1">NC1722</strain>
    </source>
</reference>
<evidence type="ECO:0000313" key="2">
    <source>
        <dbReference type="Proteomes" id="UP001221898"/>
    </source>
</evidence>
<dbReference type="EMBL" id="JAINUG010000019">
    <property type="protein sequence ID" value="KAJ8412517.1"/>
    <property type="molecule type" value="Genomic_DNA"/>
</dbReference>
<evidence type="ECO:0000313" key="1">
    <source>
        <dbReference type="EMBL" id="KAJ8412517.1"/>
    </source>
</evidence>
<name>A0AAD7T161_9TELE</name>
<keyword evidence="2" id="KW-1185">Reference proteome</keyword>
<dbReference type="Proteomes" id="UP001221898">
    <property type="component" value="Unassembled WGS sequence"/>
</dbReference>
<accession>A0AAD7T161</accession>
<organism evidence="1 2">
    <name type="scientific">Aldrovandia affinis</name>
    <dbReference type="NCBI Taxonomy" id="143900"/>
    <lineage>
        <taxon>Eukaryota</taxon>
        <taxon>Metazoa</taxon>
        <taxon>Chordata</taxon>
        <taxon>Craniata</taxon>
        <taxon>Vertebrata</taxon>
        <taxon>Euteleostomi</taxon>
        <taxon>Actinopterygii</taxon>
        <taxon>Neopterygii</taxon>
        <taxon>Teleostei</taxon>
        <taxon>Notacanthiformes</taxon>
        <taxon>Halosauridae</taxon>
        <taxon>Aldrovandia</taxon>
    </lineage>
</organism>
<gene>
    <name evidence="1" type="ORF">AAFF_G00128530</name>
</gene>
<comment type="caution">
    <text evidence="1">The sequence shown here is derived from an EMBL/GenBank/DDBJ whole genome shotgun (WGS) entry which is preliminary data.</text>
</comment>
<dbReference type="AlphaFoldDB" id="A0AAD7T161"/>
<protein>
    <submittedName>
        <fullName evidence="1">Uncharacterized protein</fullName>
    </submittedName>
</protein>
<sequence>MCFLTNEARHLPLSTSPGHRLTHDSRLQNIISELGVFKRHVYPHTTIKLLFSRGLGTPQEHGGAVVWLGFGKRGPGGRYQHDTARGA</sequence>
<proteinExistence type="predicted"/>